<dbReference type="SUPFAM" id="SSF52833">
    <property type="entry name" value="Thioredoxin-like"/>
    <property type="match status" value="1"/>
</dbReference>
<dbReference type="Pfam" id="PF13517">
    <property type="entry name" value="FG-GAP_3"/>
    <property type="match status" value="2"/>
</dbReference>
<comment type="similarity">
    <text evidence="1">Belongs to the SCO1/2 family.</text>
</comment>
<dbReference type="EMBL" id="CP036264">
    <property type="protein sequence ID" value="QEF98600.1"/>
    <property type="molecule type" value="Genomic_DNA"/>
</dbReference>
<dbReference type="Proteomes" id="UP000321353">
    <property type="component" value="Chromosome"/>
</dbReference>
<dbReference type="Gene3D" id="2.130.10.130">
    <property type="entry name" value="Integrin alpha, N-terminal"/>
    <property type="match status" value="2"/>
</dbReference>
<evidence type="ECO:0000259" key="6">
    <source>
        <dbReference type="PROSITE" id="PS51352"/>
    </source>
</evidence>
<dbReference type="RefSeq" id="WP_147868115.1">
    <property type="nucleotide sequence ID" value="NZ_CP036264.1"/>
</dbReference>
<evidence type="ECO:0000256" key="1">
    <source>
        <dbReference type="ARBA" id="ARBA00010996"/>
    </source>
</evidence>
<dbReference type="Gene3D" id="3.40.30.10">
    <property type="entry name" value="Glutaredoxin"/>
    <property type="match status" value="1"/>
</dbReference>
<feature type="domain" description="Thioredoxin" evidence="6">
    <location>
        <begin position="52"/>
        <end position="223"/>
    </location>
</feature>
<sequence length="836" mass="92561">MIFSRLSHWNPLVFLVIWSMAVHVGCAPDADQERDSTPEVDRSLRTAEAQGLRVFGEIPAFSLTDQHGDPFDRSRLDGKIWVATFVFTRCGATCPYQTAAFSELQQTLQRADEWGKVQLVSFTVDPEFDTPEVLTEYGKKAGADFEHWHFLTGERSRLWDLSKDGFKLDVQSGRDASNLIAHSSLFVLVDQDSKIRGYYEGLSPEANKKLLDDVRELLDQQDPARMDRVTEVSVPRDVRDPKWLEPRAQAQRALASSYDVTCDFQFTDTLSASGITFKDNVVDDVKRDFKAAHYDHGTAVAVADVDQDGLMDLYFVCQLGSNQLWRNLGGGKFENITESAGVAVAEEVSTGASFADVDNDGDADLYVTRVRAPNRLFLNDGTGVFEDVSQDSGLDHVGHSSGAVFFDYDRDGLLDVLLTNVGKYTTEQRGPGGYYLAYKAAFTGHLFPERAEPNILFRNLGDARFENVNEKVGFNDLSWSGDATPIDGNDDGWPDIYVLSMQGHDQYFENQQGKGFVSKGHELFPSSAWGSMGVKVFDFNRDSRLDLYVTDMHTDMVHDVEPENEKAKMQRNLPISMLATDGNHILGNAFYLKDDKDSYREVSDEIGAENYWPWGISVADLNADGFEDVFIAASMNFDFRYGINSVLLNDHGKRFLDSEFILGVEPRAKGTAQPWMELDCDGVDAKHRLCEGRSGKLLVWGATGSRSSVVFDIENDGDLDIVTNDFGGTPMVLTSNLTDSHDVHALSVQLVGTDSNRDGLGALVDVLVADNHLISVHDGKSGYLSQSRMPMYVGLGDATQVDSVTVTWPSGIVQTVPGPIPSNQKLTIVEKGEIAE</sequence>
<feature type="binding site" evidence="4">
    <location>
        <position position="94"/>
    </location>
    <ligand>
        <name>Cu cation</name>
        <dbReference type="ChEBI" id="CHEBI:23378"/>
    </ligand>
</feature>
<reference evidence="7 8" key="1">
    <citation type="submission" date="2019-02" db="EMBL/GenBank/DDBJ databases">
        <title>Planctomycetal bacteria perform biofilm scaping via a novel small molecule.</title>
        <authorList>
            <person name="Jeske O."/>
            <person name="Boedeker C."/>
            <person name="Wiegand S."/>
            <person name="Breitling P."/>
            <person name="Kallscheuer N."/>
            <person name="Jogler M."/>
            <person name="Rohde M."/>
            <person name="Petersen J."/>
            <person name="Medema M.H."/>
            <person name="Surup F."/>
            <person name="Jogler C."/>
        </authorList>
    </citation>
    <scope>NUCLEOTIDE SEQUENCE [LARGE SCALE GENOMIC DNA]</scope>
    <source>
        <strain evidence="7 8">Mal15</strain>
    </source>
</reference>
<dbReference type="GO" id="GO:0046872">
    <property type="term" value="F:metal ion binding"/>
    <property type="evidence" value="ECO:0007669"/>
    <property type="project" value="UniProtKB-KW"/>
</dbReference>
<name>A0A5B9MF33_9BACT</name>
<dbReference type="CDD" id="cd02968">
    <property type="entry name" value="SCO"/>
    <property type="match status" value="1"/>
</dbReference>
<evidence type="ECO:0000256" key="3">
    <source>
        <dbReference type="ARBA" id="ARBA00023008"/>
    </source>
</evidence>
<accession>A0A5B9MF33</accession>
<proteinExistence type="inferred from homology"/>
<dbReference type="SUPFAM" id="SSF69318">
    <property type="entry name" value="Integrin alpha N-terminal domain"/>
    <property type="match status" value="2"/>
</dbReference>
<keyword evidence="2" id="KW-0732">Signal</keyword>
<keyword evidence="5" id="KW-1015">Disulfide bond</keyword>
<gene>
    <name evidence="7" type="ORF">Mal15_26550</name>
</gene>
<dbReference type="PANTHER" id="PTHR16026:SF0">
    <property type="entry name" value="CARTILAGE ACIDIC PROTEIN 1"/>
    <property type="match status" value="1"/>
</dbReference>
<dbReference type="InterPro" id="IPR011519">
    <property type="entry name" value="UnbV_ASPIC"/>
</dbReference>
<evidence type="ECO:0000313" key="8">
    <source>
        <dbReference type="Proteomes" id="UP000321353"/>
    </source>
</evidence>
<dbReference type="InterPro" id="IPR013517">
    <property type="entry name" value="FG-GAP"/>
</dbReference>
<protein>
    <recommendedName>
        <fullName evidence="6">Thioredoxin domain-containing protein</fullName>
    </recommendedName>
</protein>
<dbReference type="Pfam" id="PF07593">
    <property type="entry name" value="UnbV_ASPIC"/>
    <property type="match status" value="1"/>
</dbReference>
<dbReference type="PANTHER" id="PTHR16026">
    <property type="entry name" value="CARTILAGE ACIDIC PROTEIN 1"/>
    <property type="match status" value="1"/>
</dbReference>
<dbReference type="InterPro" id="IPR027039">
    <property type="entry name" value="Crtac1"/>
</dbReference>
<keyword evidence="8" id="KW-1185">Reference proteome</keyword>
<evidence type="ECO:0000256" key="4">
    <source>
        <dbReference type="PIRSR" id="PIRSR603782-1"/>
    </source>
</evidence>
<dbReference type="InterPro" id="IPR036249">
    <property type="entry name" value="Thioredoxin-like_sf"/>
</dbReference>
<dbReference type="AlphaFoldDB" id="A0A5B9MF33"/>
<feature type="disulfide bond" description="Redox-active" evidence="5">
    <location>
        <begin position="90"/>
        <end position="94"/>
    </location>
</feature>
<feature type="binding site" evidence="4">
    <location>
        <position position="90"/>
    </location>
    <ligand>
        <name>Cu cation</name>
        <dbReference type="ChEBI" id="CHEBI:23378"/>
    </ligand>
</feature>
<dbReference type="InterPro" id="IPR028994">
    <property type="entry name" value="Integrin_alpha_N"/>
</dbReference>
<dbReference type="InterPro" id="IPR003782">
    <property type="entry name" value="SCO1/SenC"/>
</dbReference>
<evidence type="ECO:0000256" key="5">
    <source>
        <dbReference type="PIRSR" id="PIRSR603782-2"/>
    </source>
</evidence>
<dbReference type="PROSITE" id="PS51352">
    <property type="entry name" value="THIOREDOXIN_2"/>
    <property type="match status" value="1"/>
</dbReference>
<evidence type="ECO:0000313" key="7">
    <source>
        <dbReference type="EMBL" id="QEF98600.1"/>
    </source>
</evidence>
<feature type="binding site" evidence="4">
    <location>
        <position position="182"/>
    </location>
    <ligand>
        <name>Cu cation</name>
        <dbReference type="ChEBI" id="CHEBI:23378"/>
    </ligand>
</feature>
<evidence type="ECO:0000256" key="2">
    <source>
        <dbReference type="ARBA" id="ARBA00022729"/>
    </source>
</evidence>
<organism evidence="7 8">
    <name type="scientific">Stieleria maiorica</name>
    <dbReference type="NCBI Taxonomy" id="2795974"/>
    <lineage>
        <taxon>Bacteria</taxon>
        <taxon>Pseudomonadati</taxon>
        <taxon>Planctomycetota</taxon>
        <taxon>Planctomycetia</taxon>
        <taxon>Pirellulales</taxon>
        <taxon>Pirellulaceae</taxon>
        <taxon>Stieleria</taxon>
    </lineage>
</organism>
<keyword evidence="4" id="KW-0479">Metal-binding</keyword>
<dbReference type="InterPro" id="IPR013766">
    <property type="entry name" value="Thioredoxin_domain"/>
</dbReference>
<keyword evidence="3 4" id="KW-0186">Copper</keyword>
<dbReference type="Pfam" id="PF02630">
    <property type="entry name" value="SCO1-SenC"/>
    <property type="match status" value="1"/>
</dbReference>
<dbReference type="KEGG" id="smam:Mal15_26550"/>